<evidence type="ECO:0008006" key="4">
    <source>
        <dbReference type="Google" id="ProtNLM"/>
    </source>
</evidence>
<dbReference type="KEGG" id="ruj:E5Z56_11330"/>
<gene>
    <name evidence="2" type="ORF">E5Z56_11330</name>
</gene>
<keyword evidence="1" id="KW-1133">Transmembrane helix</keyword>
<dbReference type="AlphaFoldDB" id="A0A4P8Y0H4"/>
<protein>
    <recommendedName>
        <fullName evidence="4">Stage III sporulation protein AB</fullName>
    </recommendedName>
</protein>
<feature type="transmembrane region" description="Helical" evidence="1">
    <location>
        <begin position="6"/>
        <end position="28"/>
    </location>
</feature>
<name>A0A4P8Y0H4_9FIRM</name>
<keyword evidence="3" id="KW-1185">Reference proteome</keyword>
<organism evidence="2 3">
    <name type="scientific">Ruminococcus bovis</name>
    <dbReference type="NCBI Taxonomy" id="2564099"/>
    <lineage>
        <taxon>Bacteria</taxon>
        <taxon>Bacillati</taxon>
        <taxon>Bacillota</taxon>
        <taxon>Clostridia</taxon>
        <taxon>Eubacteriales</taxon>
        <taxon>Oscillospiraceae</taxon>
        <taxon>Ruminococcus</taxon>
    </lineage>
</organism>
<keyword evidence="1" id="KW-0812">Transmembrane</keyword>
<dbReference type="Proteomes" id="UP000301475">
    <property type="component" value="Chromosome"/>
</dbReference>
<dbReference type="Pfam" id="PF09548">
    <property type="entry name" value="Spore_III_AB"/>
    <property type="match status" value="1"/>
</dbReference>
<accession>A0A4P8Y0H4</accession>
<feature type="transmembrane region" description="Helical" evidence="1">
    <location>
        <begin position="141"/>
        <end position="157"/>
    </location>
</feature>
<keyword evidence="1" id="KW-0472">Membrane</keyword>
<sequence length="158" mass="18740">MVNKLILKYIGLFFAFTFFTSIGFYMSYKLQRRRKYLSTILLFLNRLQATITFRKDDIEEIVFNIADDELAPLKNAENNHYEKIIENLNFNNKDKELLLSFFKDLGTTDINGELSHIKMYQELFSEQYRLSKEDIKNKGKLYRMLGLFSGLAFVVLFI</sequence>
<dbReference type="EMBL" id="CP039381">
    <property type="protein sequence ID" value="QCT07910.1"/>
    <property type="molecule type" value="Genomic_DNA"/>
</dbReference>
<reference evidence="2 3" key="1">
    <citation type="submission" date="2019-04" db="EMBL/GenBank/DDBJ databases">
        <authorList>
            <person name="Embree M."/>
            <person name="Gaffney J.R."/>
        </authorList>
    </citation>
    <scope>NUCLEOTIDE SEQUENCE [LARGE SCALE GENOMIC DNA]</scope>
    <source>
        <strain evidence="2 3">JE7A12</strain>
    </source>
</reference>
<dbReference type="InterPro" id="IPR014198">
    <property type="entry name" value="Spore_III_AB"/>
</dbReference>
<evidence type="ECO:0000313" key="3">
    <source>
        <dbReference type="Proteomes" id="UP000301475"/>
    </source>
</evidence>
<evidence type="ECO:0000256" key="1">
    <source>
        <dbReference type="SAM" id="Phobius"/>
    </source>
</evidence>
<proteinExistence type="predicted"/>
<dbReference type="OrthoDB" id="1863475at2"/>
<dbReference type="RefSeq" id="WP_138157883.1">
    <property type="nucleotide sequence ID" value="NZ_CP039381.1"/>
</dbReference>
<evidence type="ECO:0000313" key="2">
    <source>
        <dbReference type="EMBL" id="QCT07910.1"/>
    </source>
</evidence>